<dbReference type="RefSeq" id="WP_017752434.1">
    <property type="nucleotide sequence ID" value="NZ_CBXI010000024.1"/>
</dbReference>
<dbReference type="AlphaFoldDB" id="W6N597"/>
<sequence length="89" mass="10215">MIDTDDSSVVARITVKPEESFLQTHVCIKDYSENDGILEFVEKNKIVVVDNTAKMILMRSGQAALCLRIADDIYQEYLKVLDRYKKESL</sequence>
<dbReference type="Proteomes" id="UP000019482">
    <property type="component" value="Unassembled WGS sequence"/>
</dbReference>
<proteinExistence type="predicted"/>
<comment type="caution">
    <text evidence="1">The sequence shown here is derived from an EMBL/GenBank/DDBJ whole genome shotgun (WGS) entry which is preliminary data.</text>
</comment>
<dbReference type="GeneID" id="29419340"/>
<evidence type="ECO:0000313" key="1">
    <source>
        <dbReference type="EMBL" id="CDL91441.1"/>
    </source>
</evidence>
<accession>W6N597</accession>
<keyword evidence="2" id="KW-1185">Reference proteome</keyword>
<evidence type="ECO:0000313" key="2">
    <source>
        <dbReference type="Proteomes" id="UP000019482"/>
    </source>
</evidence>
<gene>
    <name evidence="1" type="ORF">CTDIVETGP_1511</name>
</gene>
<dbReference type="EMBL" id="CBXI010000024">
    <property type="protein sequence ID" value="CDL91441.1"/>
    <property type="molecule type" value="Genomic_DNA"/>
</dbReference>
<protein>
    <submittedName>
        <fullName evidence="1">Uncharacterized protein</fullName>
    </submittedName>
</protein>
<organism evidence="1 2">
    <name type="scientific">Clostridium tyrobutyricum DIVETGP</name>
    <dbReference type="NCBI Taxonomy" id="1408889"/>
    <lineage>
        <taxon>Bacteria</taxon>
        <taxon>Bacillati</taxon>
        <taxon>Bacillota</taxon>
        <taxon>Clostridia</taxon>
        <taxon>Eubacteriales</taxon>
        <taxon>Clostridiaceae</taxon>
        <taxon>Clostridium</taxon>
    </lineage>
</organism>
<name>W6N597_CLOTY</name>
<reference evidence="1 2" key="1">
    <citation type="journal article" date="2015" name="Genome Announc.">
        <title>Draft Genome Sequence of Clostridium tyrobutyricum Strain DIVETGP, Isolated from Cow's Milk for Grana Padano Production.</title>
        <authorList>
            <person name="Soggiu A."/>
            <person name="Piras C."/>
            <person name="Gaiarsa S."/>
            <person name="Sassera D."/>
            <person name="Roncada P."/>
            <person name="Bendixen E."/>
            <person name="Brasca M."/>
            <person name="Bonizzi L."/>
        </authorList>
    </citation>
    <scope>NUCLEOTIDE SEQUENCE [LARGE SCALE GENOMIC DNA]</scope>
    <source>
        <strain evidence="1 2">DIVETGP</strain>
    </source>
</reference>